<evidence type="ECO:0000256" key="2">
    <source>
        <dbReference type="ARBA" id="ARBA00023125"/>
    </source>
</evidence>
<reference evidence="5 6" key="1">
    <citation type="submission" date="2020-02" db="EMBL/GenBank/DDBJ databases">
        <authorList>
            <person name="Yang Z."/>
        </authorList>
    </citation>
    <scope>NUCLEOTIDE SEQUENCE [LARGE SCALE GENOMIC DNA]</scope>
    <source>
        <strain evidence="5 6">HX-7-9</strain>
    </source>
</reference>
<dbReference type="InterPro" id="IPR032687">
    <property type="entry name" value="AraC-type_N"/>
</dbReference>
<comment type="caution">
    <text evidence="5">The sequence shown here is derived from an EMBL/GenBank/DDBJ whole genome shotgun (WGS) entry which is preliminary data.</text>
</comment>
<feature type="domain" description="HTH araC/xylS-type" evidence="4">
    <location>
        <begin position="244"/>
        <end position="342"/>
    </location>
</feature>
<dbReference type="EMBL" id="JAAGAA010000001">
    <property type="protein sequence ID" value="NDV11367.1"/>
    <property type="molecule type" value="Genomic_DNA"/>
</dbReference>
<evidence type="ECO:0000313" key="5">
    <source>
        <dbReference type="EMBL" id="NDV11367.1"/>
    </source>
</evidence>
<dbReference type="PANTHER" id="PTHR47894:SF1">
    <property type="entry name" value="HTH-TYPE TRANSCRIPTIONAL REGULATOR VQSM"/>
    <property type="match status" value="1"/>
</dbReference>
<dbReference type="SUPFAM" id="SSF46689">
    <property type="entry name" value="Homeodomain-like"/>
    <property type="match status" value="1"/>
</dbReference>
<dbReference type="PROSITE" id="PS01124">
    <property type="entry name" value="HTH_ARAC_FAMILY_2"/>
    <property type="match status" value="1"/>
</dbReference>
<dbReference type="InterPro" id="IPR009057">
    <property type="entry name" value="Homeodomain-like_sf"/>
</dbReference>
<keyword evidence="1" id="KW-0805">Transcription regulation</keyword>
<dbReference type="Pfam" id="PF12833">
    <property type="entry name" value="HTH_18"/>
    <property type="match status" value="1"/>
</dbReference>
<evidence type="ECO:0000256" key="3">
    <source>
        <dbReference type="ARBA" id="ARBA00023163"/>
    </source>
</evidence>
<evidence type="ECO:0000256" key="1">
    <source>
        <dbReference type="ARBA" id="ARBA00023015"/>
    </source>
</evidence>
<accession>A0A6B2KNJ9</accession>
<dbReference type="PANTHER" id="PTHR47894">
    <property type="entry name" value="HTH-TYPE TRANSCRIPTIONAL REGULATOR GADX"/>
    <property type="match status" value="1"/>
</dbReference>
<dbReference type="GO" id="GO:0005829">
    <property type="term" value="C:cytosol"/>
    <property type="evidence" value="ECO:0007669"/>
    <property type="project" value="TreeGrafter"/>
</dbReference>
<gene>
    <name evidence="5" type="ORF">GZH52_00900</name>
</gene>
<evidence type="ECO:0000259" key="4">
    <source>
        <dbReference type="PROSITE" id="PS01124"/>
    </source>
</evidence>
<dbReference type="GO" id="GO:0000976">
    <property type="term" value="F:transcription cis-regulatory region binding"/>
    <property type="evidence" value="ECO:0007669"/>
    <property type="project" value="TreeGrafter"/>
</dbReference>
<organism evidence="5 6">
    <name type="scientific">Crenobacter caeni</name>
    <dbReference type="NCBI Taxonomy" id="2705474"/>
    <lineage>
        <taxon>Bacteria</taxon>
        <taxon>Pseudomonadati</taxon>
        <taxon>Pseudomonadota</taxon>
        <taxon>Betaproteobacteria</taxon>
        <taxon>Neisseriales</taxon>
        <taxon>Neisseriaceae</taxon>
        <taxon>Crenobacter</taxon>
    </lineage>
</organism>
<dbReference type="Gene3D" id="1.10.10.60">
    <property type="entry name" value="Homeodomain-like"/>
    <property type="match status" value="1"/>
</dbReference>
<dbReference type="GO" id="GO:0003700">
    <property type="term" value="F:DNA-binding transcription factor activity"/>
    <property type="evidence" value="ECO:0007669"/>
    <property type="project" value="InterPro"/>
</dbReference>
<dbReference type="AlphaFoldDB" id="A0A6B2KNJ9"/>
<protein>
    <submittedName>
        <fullName evidence="5">AraC family transcriptional regulator</fullName>
    </submittedName>
</protein>
<proteinExistence type="predicted"/>
<keyword evidence="6" id="KW-1185">Reference proteome</keyword>
<keyword evidence="3" id="KW-0804">Transcription</keyword>
<dbReference type="Proteomes" id="UP000482578">
    <property type="component" value="Unassembled WGS sequence"/>
</dbReference>
<evidence type="ECO:0000313" key="6">
    <source>
        <dbReference type="Proteomes" id="UP000482578"/>
    </source>
</evidence>
<name>A0A6B2KNJ9_9NEIS</name>
<dbReference type="RefSeq" id="WP_163314668.1">
    <property type="nucleotide sequence ID" value="NZ_JAAGAA010000001.1"/>
</dbReference>
<dbReference type="SMART" id="SM00342">
    <property type="entry name" value="HTH_ARAC"/>
    <property type="match status" value="1"/>
</dbReference>
<keyword evidence="2" id="KW-0238">DNA-binding</keyword>
<dbReference type="Pfam" id="PF12625">
    <property type="entry name" value="Arabinose_bd"/>
    <property type="match status" value="1"/>
</dbReference>
<dbReference type="InterPro" id="IPR018060">
    <property type="entry name" value="HTH_AraC"/>
</dbReference>
<sequence length="348" mass="38859">MSAPLHQHHSPIEPTILASWIRALCQTLRGYGVHPEPLMRQCGMDAGLLHVPEARYPTAQVRRFWQAAIEHTGDPLLGLQMGEEIQAPSLHALGLAMLASANLSELLSQMARYCKVISSTMHMALRHDRSGSALVIKTLGGSEPNHAARVAMLAFIHRQACRLSQHPIKPTFVALAVEPTPEYSARLDNYFGVPVTLGAEQDSIGFCYSDMLEPFAGANPMLVSLNEQAIRDYLSRIERLRFADRVLEQIRRTLPEGEPRLGDIAQTLGVSQRTLQRKLNQEAQSFQGLLDQARRQQAEDLLQHSTLPIVEIGYRLGFSDPSNFCRASHRWFDCSPSELRERGRLVAT</sequence>